<feature type="region of interest" description="Disordered" evidence="1">
    <location>
        <begin position="80"/>
        <end position="123"/>
    </location>
</feature>
<proteinExistence type="predicted"/>
<reference evidence="3" key="1">
    <citation type="journal article" date="2020" name="Nature">
        <title>Giant virus diversity and host interactions through global metagenomics.</title>
        <authorList>
            <person name="Schulz F."/>
            <person name="Roux S."/>
            <person name="Paez-Espino D."/>
            <person name="Jungbluth S."/>
            <person name="Walsh D.A."/>
            <person name="Denef V.J."/>
            <person name="McMahon K.D."/>
            <person name="Konstantinidis K.T."/>
            <person name="Eloe-Fadrosh E.A."/>
            <person name="Kyrpides N.C."/>
            <person name="Woyke T."/>
        </authorList>
    </citation>
    <scope>NUCLEOTIDE SEQUENCE</scope>
    <source>
        <strain evidence="3">GVMAG-M-3300021185-45</strain>
    </source>
</reference>
<sequence>MSDLMKSLKKLKVEHVVLFVVGALFLLFLMNSYNTNKSMGGSEQMSTRRTQDMYNTTQQGSGVQPSQPLGQNEVYASATGMNTSTQGLPPACSRQPVADPSELLPKDTNSQWAQLNPSGSGDLQNVNLLRSGYHIGIDTIGNTLRNSNLQLRSEPANPQTNVGPWNNTTISPDTMRVPLEIGQGGQ</sequence>
<feature type="domain" description="Minor capsid protein P11 C-terminal conserved region" evidence="2">
    <location>
        <begin position="99"/>
        <end position="180"/>
    </location>
</feature>
<evidence type="ECO:0000313" key="3">
    <source>
        <dbReference type="EMBL" id="QHT04063.1"/>
    </source>
</evidence>
<dbReference type="InterPro" id="IPR055730">
    <property type="entry name" value="P11_C"/>
</dbReference>
<name>A0A6C0CIF8_9ZZZZ</name>
<protein>
    <recommendedName>
        <fullName evidence="2">Minor capsid protein P11 C-terminal conserved region domain-containing protein</fullName>
    </recommendedName>
</protein>
<organism evidence="3">
    <name type="scientific">viral metagenome</name>
    <dbReference type="NCBI Taxonomy" id="1070528"/>
    <lineage>
        <taxon>unclassified sequences</taxon>
        <taxon>metagenomes</taxon>
        <taxon>organismal metagenomes</taxon>
    </lineage>
</organism>
<dbReference type="AlphaFoldDB" id="A0A6C0CIF8"/>
<dbReference type="EMBL" id="MN739423">
    <property type="protein sequence ID" value="QHT04063.1"/>
    <property type="molecule type" value="Genomic_DNA"/>
</dbReference>
<evidence type="ECO:0000256" key="1">
    <source>
        <dbReference type="SAM" id="MobiDB-lite"/>
    </source>
</evidence>
<feature type="compositionally biased region" description="Polar residues" evidence="1">
    <location>
        <begin position="107"/>
        <end position="123"/>
    </location>
</feature>
<feature type="region of interest" description="Disordered" evidence="1">
    <location>
        <begin position="154"/>
        <end position="186"/>
    </location>
</feature>
<dbReference type="Pfam" id="PF23983">
    <property type="entry name" value="P11_C"/>
    <property type="match status" value="1"/>
</dbReference>
<feature type="compositionally biased region" description="Polar residues" evidence="1">
    <location>
        <begin position="154"/>
        <end position="172"/>
    </location>
</feature>
<evidence type="ECO:0000259" key="2">
    <source>
        <dbReference type="Pfam" id="PF23983"/>
    </source>
</evidence>
<accession>A0A6C0CIF8</accession>